<dbReference type="AlphaFoldDB" id="A0AAQ1PB62"/>
<gene>
    <name evidence="1" type="ORF">JV551A3_V1_1720061</name>
</gene>
<protein>
    <submittedName>
        <fullName evidence="1">Uncharacterized protein</fullName>
    </submittedName>
</protein>
<comment type="caution">
    <text evidence="1">The sequence shown here is derived from an EMBL/GenBank/DDBJ whole genome shotgun (WGS) entry which is preliminary data.</text>
</comment>
<evidence type="ECO:0000313" key="1">
    <source>
        <dbReference type="EMBL" id="SPO62435.1"/>
    </source>
</evidence>
<dbReference type="Proteomes" id="UP000294335">
    <property type="component" value="Unassembled WGS sequence"/>
</dbReference>
<accession>A0AAQ1PB62</accession>
<keyword evidence="2" id="KW-1185">Reference proteome</keyword>
<proteinExistence type="predicted"/>
<organism evidence="1 2">
    <name type="scientific">Pseudomonas inefficax</name>
    <dbReference type="NCBI Taxonomy" id="2078786"/>
    <lineage>
        <taxon>Bacteria</taxon>
        <taxon>Pseudomonadati</taxon>
        <taxon>Pseudomonadota</taxon>
        <taxon>Gammaproteobacteria</taxon>
        <taxon>Pseudomonadales</taxon>
        <taxon>Pseudomonadaceae</taxon>
        <taxon>Pseudomonas</taxon>
    </lineage>
</organism>
<sequence>MRAGTARSAFPPKAIGLVGCVGRGWEVPLRLAYLVPDLPAFRKVRLFFVTLPMSKWRAETRV</sequence>
<evidence type="ECO:0000313" key="2">
    <source>
        <dbReference type="Proteomes" id="UP000294335"/>
    </source>
</evidence>
<dbReference type="EMBL" id="OPYN01000172">
    <property type="protein sequence ID" value="SPO62435.1"/>
    <property type="molecule type" value="Genomic_DNA"/>
</dbReference>
<name>A0AAQ1PB62_9PSED</name>
<reference evidence="1 2" key="1">
    <citation type="submission" date="2018-02" db="EMBL/GenBank/DDBJ databases">
        <authorList>
            <person name="Dubost A."/>
        </authorList>
    </citation>
    <scope>NUCLEOTIDE SEQUENCE [LARGE SCALE GENOMIC DNA]</scope>
    <source>
        <strain evidence="2">JV551A3</strain>
    </source>
</reference>